<dbReference type="InterPro" id="IPR050135">
    <property type="entry name" value="dGTPase-like"/>
</dbReference>
<dbReference type="OrthoDB" id="9803619at2"/>
<dbReference type="PANTHER" id="PTHR11373:SF4">
    <property type="entry name" value="DEOXYNUCLEOSIDE TRIPHOSPHATE TRIPHOSPHOHYDROLASE SAMHD1"/>
    <property type="match status" value="1"/>
</dbReference>
<dbReference type="EMBL" id="LK996017">
    <property type="protein sequence ID" value="CDX03407.1"/>
    <property type="molecule type" value="Genomic_DNA"/>
</dbReference>
<reference evidence="3 4" key="2">
    <citation type="submission" date="2015-12" db="EMBL/GenBank/DDBJ databases">
        <title>Draft Genome Sequence of Desulfitobacterium hafniense Strain DH, a Sulfate-reducing Bacterium Isolated from Paddy Soils.</title>
        <authorList>
            <person name="Bao P."/>
            <person name="Zhang X."/>
            <person name="Li G."/>
        </authorList>
    </citation>
    <scope>NUCLEOTIDE SEQUENCE [LARGE SCALE GENOMIC DNA]</scope>
    <source>
        <strain evidence="3 4">DH</strain>
    </source>
</reference>
<dbReference type="Proteomes" id="UP000054623">
    <property type="component" value="Unassembled WGS sequence"/>
</dbReference>
<proteinExistence type="predicted"/>
<sequence length="430" mass="49938">MKTFRDPVHNIVSIDKQSEKVLLDLIDTREFQRLRHTRQLGLSSFTYPGAEHTRFIHSLGVVHLTKRFIDKISTLKNIDQKYIDELHDNRMLALVTALLHDIGHGPFSHALEKTTKIKHESWTIEIITGDTEVKKILEYHRSGFSHEVAEVIRRTHKSKAIVKLLSSQLDTDRIDYLIRDSKFTGAGYGAFDLEWLINCLRIGEVNGDTEFGLDLNKGLSIAEDFVMARYYMYVNVYFHRATRSAELIMDKIFQRAIELNNLGKIDLPEDLAEIIIKSSTSKTLTNYLNLSENTIWHYIVLWSKHEDNIMSDLCTRLLNRKLFKEIQIEGNLIDFTEKVINSLKEHGLPREYYLLTDEATSSSYKDHYITQKPKSEGSENEKEASEQIFLFDKSGNGIELSNKSKIINQIRNEGIKIDRMFIPEQIRRLF</sequence>
<dbReference type="AlphaFoldDB" id="A0A098B4W6"/>
<dbReference type="SMART" id="SM00471">
    <property type="entry name" value="HDc"/>
    <property type="match status" value="1"/>
</dbReference>
<evidence type="ECO:0000259" key="1">
    <source>
        <dbReference type="PROSITE" id="PS51831"/>
    </source>
</evidence>
<accession>A0A098B4W6</accession>
<dbReference type="PATRIC" id="fig|49338.4.peg.3783"/>
<dbReference type="Gene3D" id="1.10.3210.10">
    <property type="entry name" value="Hypothetical protein af1432"/>
    <property type="match status" value="1"/>
</dbReference>
<dbReference type="Pfam" id="PF01966">
    <property type="entry name" value="HD"/>
    <property type="match status" value="1"/>
</dbReference>
<dbReference type="InterPro" id="IPR045509">
    <property type="entry name" value="HD_assoc_2"/>
</dbReference>
<dbReference type="Pfam" id="PF19276">
    <property type="entry name" value="HD_assoc_2"/>
    <property type="match status" value="1"/>
</dbReference>
<dbReference type="CDD" id="cd00077">
    <property type="entry name" value="HDc"/>
    <property type="match status" value="1"/>
</dbReference>
<dbReference type="InterPro" id="IPR006674">
    <property type="entry name" value="HD_domain"/>
</dbReference>
<dbReference type="InterPro" id="IPR003607">
    <property type="entry name" value="HD/PDEase_dom"/>
</dbReference>
<protein>
    <submittedName>
        <fullName evidence="2 3">Phosphohydrolase</fullName>
    </submittedName>
</protein>
<gene>
    <name evidence="3" type="ORF">AT727_04855</name>
    <name evidence="2" type="ORF">DPCES_3521</name>
</gene>
<feature type="domain" description="HD" evidence="1">
    <location>
        <begin position="54"/>
        <end position="177"/>
    </location>
</feature>
<name>A0A098B4W6_DESHA</name>
<dbReference type="GO" id="GO:0006203">
    <property type="term" value="P:dGTP catabolic process"/>
    <property type="evidence" value="ECO:0007669"/>
    <property type="project" value="TreeGrafter"/>
</dbReference>
<evidence type="ECO:0000313" key="2">
    <source>
        <dbReference type="EMBL" id="CDX03407.1"/>
    </source>
</evidence>
<evidence type="ECO:0000313" key="3">
    <source>
        <dbReference type="EMBL" id="KTE92263.1"/>
    </source>
</evidence>
<dbReference type="PANTHER" id="PTHR11373">
    <property type="entry name" value="DEOXYNUCLEOSIDE TRIPHOSPHATE TRIPHOSPHOHYDROLASE"/>
    <property type="match status" value="1"/>
</dbReference>
<dbReference type="RefSeq" id="WP_005816995.1">
    <property type="nucleotide sequence ID" value="NZ_CABKQQ010000060.1"/>
</dbReference>
<dbReference type="PROSITE" id="PS51831">
    <property type="entry name" value="HD"/>
    <property type="match status" value="1"/>
</dbReference>
<keyword evidence="2" id="KW-0378">Hydrolase</keyword>
<dbReference type="GO" id="GO:0008832">
    <property type="term" value="F:dGTPase activity"/>
    <property type="evidence" value="ECO:0007669"/>
    <property type="project" value="TreeGrafter"/>
</dbReference>
<reference evidence="2" key="1">
    <citation type="submission" date="2014-07" db="EMBL/GenBank/DDBJ databases">
        <authorList>
            <person name="Hornung V.Bastian."/>
        </authorList>
    </citation>
    <scope>NUCLEOTIDE SEQUENCE</scope>
    <source>
        <strain evidence="2">PCE-S</strain>
    </source>
</reference>
<dbReference type="SUPFAM" id="SSF109604">
    <property type="entry name" value="HD-domain/PDEase-like"/>
    <property type="match status" value="1"/>
</dbReference>
<organism evidence="2">
    <name type="scientific">Desulfitobacterium hafniense</name>
    <name type="common">Desulfitobacterium frappieri</name>
    <dbReference type="NCBI Taxonomy" id="49338"/>
    <lineage>
        <taxon>Bacteria</taxon>
        <taxon>Bacillati</taxon>
        <taxon>Bacillota</taxon>
        <taxon>Clostridia</taxon>
        <taxon>Eubacteriales</taxon>
        <taxon>Desulfitobacteriaceae</taxon>
        <taxon>Desulfitobacterium</taxon>
    </lineage>
</organism>
<evidence type="ECO:0000313" key="4">
    <source>
        <dbReference type="Proteomes" id="UP000054623"/>
    </source>
</evidence>
<dbReference type="EMBL" id="LOCK01000017">
    <property type="protein sequence ID" value="KTE92263.1"/>
    <property type="molecule type" value="Genomic_DNA"/>
</dbReference>